<dbReference type="RefSeq" id="WP_345405673.1">
    <property type="nucleotide sequence ID" value="NZ_BAABLA010000120.1"/>
</dbReference>
<name>A0ABW2BYX2_9PSEU</name>
<dbReference type="InterPro" id="IPR036852">
    <property type="entry name" value="Peptidase_S8/S53_dom_sf"/>
</dbReference>
<feature type="active site" description="Charge relay system" evidence="5">
    <location>
        <position position="167"/>
    </location>
</feature>
<dbReference type="SUPFAM" id="SSF54897">
    <property type="entry name" value="Protease propeptides/inhibitors"/>
    <property type="match status" value="1"/>
</dbReference>
<sequence length="505" mass="52357">MAAADDESNKPRIAQAQSDDAIKGSYIVVFKDGVSASSVGSKARAHAQRYGADITHQYTKALRGYAATMNKRAAQRIAGNPSVAYVEQDQKVQLADDQTNPPSWGLDRVDQRDLPLDDLYSYSTTASNVDAYVIDTGIRLSHNDFGGRATSGYDAVDGGTADDCNGHGTHVAGTVGGSSYGVAKEVNLVAVRVLDCNGSGSNSGVIAGVDWVTNNASGPSVANMSLGGGASSALDDAVRNSINSGVTYAVASGNGDFLGNPQDACNYSPARVGEALTVNASNSSDGAASFSNYGSCTDLYAPGVDITSAWIGSDSDTNTISGTSMASPHVAGAAALYLADNTTASPSEVHSAIVDNASTDKISGVPSSDTPNRLLYTGSGGDTPPPDPDPTGCTATNDTNVNIPDGGTATSDITISDCDRKASSSSTITVDIKHTYRGDLVIDLIAPDGTEYRLKNSSYWDSADNVQGSVTRDLSSHDADGTWTLRVQDVYYYDTGYIDSWTLEL</sequence>
<feature type="active site" description="Charge relay system" evidence="5">
    <location>
        <position position="324"/>
    </location>
</feature>
<gene>
    <name evidence="9" type="ORF">ACFQGD_10245</name>
</gene>
<proteinExistence type="inferred from homology"/>
<evidence type="ECO:0000256" key="4">
    <source>
        <dbReference type="ARBA" id="ARBA00022825"/>
    </source>
</evidence>
<evidence type="ECO:0000256" key="7">
    <source>
        <dbReference type="SAM" id="MobiDB-lite"/>
    </source>
</evidence>
<dbReference type="SUPFAM" id="SSF52743">
    <property type="entry name" value="Subtilisin-like"/>
    <property type="match status" value="1"/>
</dbReference>
<evidence type="ECO:0000256" key="1">
    <source>
        <dbReference type="ARBA" id="ARBA00011073"/>
    </source>
</evidence>
<dbReference type="Pfam" id="PF05922">
    <property type="entry name" value="Inhibitor_I9"/>
    <property type="match status" value="1"/>
</dbReference>
<protein>
    <submittedName>
        <fullName evidence="9">S8 family serine peptidase</fullName>
    </submittedName>
</protein>
<dbReference type="InterPro" id="IPR023827">
    <property type="entry name" value="Peptidase_S8_Asp-AS"/>
</dbReference>
<dbReference type="InterPro" id="IPR034193">
    <property type="entry name" value="PCSK9_ProteinaseK-like"/>
</dbReference>
<comment type="similarity">
    <text evidence="1 5 6">Belongs to the peptidase S8 family.</text>
</comment>
<feature type="compositionally biased region" description="Polar residues" evidence="7">
    <location>
        <begin position="359"/>
        <end position="371"/>
    </location>
</feature>
<dbReference type="InterPro" id="IPR022398">
    <property type="entry name" value="Peptidase_S8_His-AS"/>
</dbReference>
<dbReference type="InterPro" id="IPR010259">
    <property type="entry name" value="S8pro/Inhibitor_I9"/>
</dbReference>
<keyword evidence="2 5" id="KW-0645">Protease</keyword>
<keyword evidence="10" id="KW-1185">Reference proteome</keyword>
<dbReference type="SUPFAM" id="SSF49785">
    <property type="entry name" value="Galactose-binding domain-like"/>
    <property type="match status" value="1"/>
</dbReference>
<keyword evidence="3 5" id="KW-0378">Hydrolase</keyword>
<evidence type="ECO:0000313" key="10">
    <source>
        <dbReference type="Proteomes" id="UP001596337"/>
    </source>
</evidence>
<evidence type="ECO:0000256" key="5">
    <source>
        <dbReference type="PROSITE-ProRule" id="PRU01240"/>
    </source>
</evidence>
<dbReference type="InterPro" id="IPR050131">
    <property type="entry name" value="Peptidase_S8_subtilisin-like"/>
</dbReference>
<dbReference type="InterPro" id="IPR037045">
    <property type="entry name" value="S8pro/Inhibitor_I9_sf"/>
</dbReference>
<dbReference type="PANTHER" id="PTHR43806:SF11">
    <property type="entry name" value="CEREVISIN-RELATED"/>
    <property type="match status" value="1"/>
</dbReference>
<dbReference type="Gene3D" id="3.40.50.200">
    <property type="entry name" value="Peptidase S8/S53 domain"/>
    <property type="match status" value="1"/>
</dbReference>
<keyword evidence="4 5" id="KW-0720">Serine protease</keyword>
<dbReference type="PROSITE" id="PS00137">
    <property type="entry name" value="SUBTILASE_HIS"/>
    <property type="match status" value="1"/>
</dbReference>
<dbReference type="InterPro" id="IPR002884">
    <property type="entry name" value="P_dom"/>
</dbReference>
<evidence type="ECO:0000313" key="9">
    <source>
        <dbReference type="EMBL" id="MFC6867530.1"/>
    </source>
</evidence>
<evidence type="ECO:0000259" key="8">
    <source>
        <dbReference type="PROSITE" id="PS51829"/>
    </source>
</evidence>
<dbReference type="PROSITE" id="PS51829">
    <property type="entry name" value="P_HOMO_B"/>
    <property type="match status" value="1"/>
</dbReference>
<organism evidence="9 10">
    <name type="scientific">Haloechinothrix salitolerans</name>
    <dbReference type="NCBI Taxonomy" id="926830"/>
    <lineage>
        <taxon>Bacteria</taxon>
        <taxon>Bacillati</taxon>
        <taxon>Actinomycetota</taxon>
        <taxon>Actinomycetes</taxon>
        <taxon>Pseudonocardiales</taxon>
        <taxon>Pseudonocardiaceae</taxon>
        <taxon>Haloechinothrix</taxon>
    </lineage>
</organism>
<feature type="active site" description="Charge relay system" evidence="5">
    <location>
        <position position="135"/>
    </location>
</feature>
<dbReference type="InterPro" id="IPR000209">
    <property type="entry name" value="Peptidase_S8/S53_dom"/>
</dbReference>
<dbReference type="Pfam" id="PF00082">
    <property type="entry name" value="Peptidase_S8"/>
    <property type="match status" value="1"/>
</dbReference>
<dbReference type="EMBL" id="JBHSXX010000001">
    <property type="protein sequence ID" value="MFC6867530.1"/>
    <property type="molecule type" value="Genomic_DNA"/>
</dbReference>
<evidence type="ECO:0000256" key="6">
    <source>
        <dbReference type="RuleBase" id="RU003355"/>
    </source>
</evidence>
<dbReference type="Proteomes" id="UP001596337">
    <property type="component" value="Unassembled WGS sequence"/>
</dbReference>
<dbReference type="InterPro" id="IPR023828">
    <property type="entry name" value="Peptidase_S8_Ser-AS"/>
</dbReference>
<dbReference type="InterPro" id="IPR008979">
    <property type="entry name" value="Galactose-bd-like_sf"/>
</dbReference>
<dbReference type="CDD" id="cd04077">
    <property type="entry name" value="Peptidases_S8_PCSK9_ProteinaseK_like"/>
    <property type="match status" value="1"/>
</dbReference>
<dbReference type="PROSITE" id="PS51892">
    <property type="entry name" value="SUBTILASE"/>
    <property type="match status" value="1"/>
</dbReference>
<comment type="caution">
    <text evidence="9">The sequence shown here is derived from an EMBL/GenBank/DDBJ whole genome shotgun (WGS) entry which is preliminary data.</text>
</comment>
<dbReference type="InterPro" id="IPR015500">
    <property type="entry name" value="Peptidase_S8_subtilisin-rel"/>
</dbReference>
<dbReference type="Gene3D" id="2.60.120.260">
    <property type="entry name" value="Galactose-binding domain-like"/>
    <property type="match status" value="1"/>
</dbReference>
<feature type="compositionally biased region" description="Polar residues" evidence="7">
    <location>
        <begin position="393"/>
        <end position="408"/>
    </location>
</feature>
<feature type="region of interest" description="Disordered" evidence="7">
    <location>
        <begin position="359"/>
        <end position="408"/>
    </location>
</feature>
<dbReference type="PROSITE" id="PS00138">
    <property type="entry name" value="SUBTILASE_SER"/>
    <property type="match status" value="1"/>
</dbReference>
<dbReference type="PROSITE" id="PS00136">
    <property type="entry name" value="SUBTILASE_ASP"/>
    <property type="match status" value="1"/>
</dbReference>
<accession>A0ABW2BYX2</accession>
<evidence type="ECO:0000256" key="2">
    <source>
        <dbReference type="ARBA" id="ARBA00022670"/>
    </source>
</evidence>
<dbReference type="Pfam" id="PF01483">
    <property type="entry name" value="P_proprotein"/>
    <property type="match status" value="1"/>
</dbReference>
<dbReference type="Gene3D" id="3.30.70.80">
    <property type="entry name" value="Peptidase S8 propeptide/proteinase inhibitor I9"/>
    <property type="match status" value="1"/>
</dbReference>
<reference evidence="10" key="1">
    <citation type="journal article" date="2019" name="Int. J. Syst. Evol. Microbiol.">
        <title>The Global Catalogue of Microorganisms (GCM) 10K type strain sequencing project: providing services to taxonomists for standard genome sequencing and annotation.</title>
        <authorList>
            <consortium name="The Broad Institute Genomics Platform"/>
            <consortium name="The Broad Institute Genome Sequencing Center for Infectious Disease"/>
            <person name="Wu L."/>
            <person name="Ma J."/>
        </authorList>
    </citation>
    <scope>NUCLEOTIDE SEQUENCE [LARGE SCALE GENOMIC DNA]</scope>
    <source>
        <strain evidence="10">KCTC 32255</strain>
    </source>
</reference>
<dbReference type="PRINTS" id="PR00723">
    <property type="entry name" value="SUBTILISIN"/>
</dbReference>
<evidence type="ECO:0000256" key="3">
    <source>
        <dbReference type="ARBA" id="ARBA00022801"/>
    </source>
</evidence>
<dbReference type="PANTHER" id="PTHR43806">
    <property type="entry name" value="PEPTIDASE S8"/>
    <property type="match status" value="1"/>
</dbReference>
<feature type="domain" description="P/Homo B" evidence="8">
    <location>
        <begin position="383"/>
        <end position="505"/>
    </location>
</feature>